<protein>
    <recommendedName>
        <fullName evidence="1">Transcriptional repressor PaaX-like C-terminal domain-containing protein</fullName>
    </recommendedName>
</protein>
<dbReference type="InterPro" id="IPR013225">
    <property type="entry name" value="PaaX_C"/>
</dbReference>
<reference evidence="2 3" key="1">
    <citation type="submission" date="2017-05" db="EMBL/GenBank/DDBJ databases">
        <title>Genomic insights into alkan degradation activity of Oleiphilus messinensis.</title>
        <authorList>
            <person name="Kozyavkin S.A."/>
            <person name="Slesarev A.I."/>
            <person name="Golyshin P.N."/>
            <person name="Korzhenkov A."/>
            <person name="Golyshina O.N."/>
            <person name="Toshchakov S.V."/>
        </authorList>
    </citation>
    <scope>NUCLEOTIDE SEQUENCE [LARGE SCALE GENOMIC DNA]</scope>
    <source>
        <strain evidence="2 3">ME102</strain>
    </source>
</reference>
<dbReference type="Pfam" id="PF08223">
    <property type="entry name" value="PaaX_C"/>
    <property type="match status" value="1"/>
</dbReference>
<name>A0A1Y0IBF0_9GAMM</name>
<dbReference type="PANTHER" id="PTHR30319">
    <property type="entry name" value="PHENYLACETIC ACID REGULATOR-RELATED TRANSCRIPTIONAL REPRESSOR"/>
    <property type="match status" value="1"/>
</dbReference>
<evidence type="ECO:0000259" key="1">
    <source>
        <dbReference type="Pfam" id="PF08223"/>
    </source>
</evidence>
<dbReference type="KEGG" id="ome:OLMES_2735"/>
<dbReference type="GO" id="GO:0006351">
    <property type="term" value="P:DNA-templated transcription"/>
    <property type="evidence" value="ECO:0007669"/>
    <property type="project" value="TreeGrafter"/>
</dbReference>
<evidence type="ECO:0000313" key="2">
    <source>
        <dbReference type="EMBL" id="ARU56785.1"/>
    </source>
</evidence>
<dbReference type="EMBL" id="CP021425">
    <property type="protein sequence ID" value="ARU56785.1"/>
    <property type="molecule type" value="Genomic_DNA"/>
</dbReference>
<feature type="domain" description="Transcriptional repressor PaaX-like C-terminal" evidence="1">
    <location>
        <begin position="160"/>
        <end position="241"/>
    </location>
</feature>
<dbReference type="Gene3D" id="1.10.10.10">
    <property type="entry name" value="Winged helix-like DNA-binding domain superfamily/Winged helix DNA-binding domain"/>
    <property type="match status" value="1"/>
</dbReference>
<evidence type="ECO:0000313" key="3">
    <source>
        <dbReference type="Proteomes" id="UP000196027"/>
    </source>
</evidence>
<dbReference type="InterPro" id="IPR036388">
    <property type="entry name" value="WH-like_DNA-bd_sf"/>
</dbReference>
<dbReference type="PANTHER" id="PTHR30319:SF1">
    <property type="entry name" value="TRANSCRIPTIONAL REPRESSOR PAAX"/>
    <property type="match status" value="1"/>
</dbReference>
<gene>
    <name evidence="2" type="ORF">OLMES_2735</name>
</gene>
<accession>A0A1Y0IBF0</accession>
<proteinExistence type="predicted"/>
<dbReference type="Gene3D" id="3.30.70.2650">
    <property type="match status" value="1"/>
</dbReference>
<dbReference type="Proteomes" id="UP000196027">
    <property type="component" value="Chromosome"/>
</dbReference>
<organism evidence="2 3">
    <name type="scientific">Oleiphilus messinensis</name>
    <dbReference type="NCBI Taxonomy" id="141451"/>
    <lineage>
        <taxon>Bacteria</taxon>
        <taxon>Pseudomonadati</taxon>
        <taxon>Pseudomonadota</taxon>
        <taxon>Gammaproteobacteria</taxon>
        <taxon>Oceanospirillales</taxon>
        <taxon>Oleiphilaceae</taxon>
        <taxon>Oleiphilus</taxon>
    </lineage>
</organism>
<keyword evidence="3" id="KW-1185">Reference proteome</keyword>
<dbReference type="AlphaFoldDB" id="A0A1Y0IBF0"/>
<sequence>MAAEVKTLSIQDIISVCELFDVKANSVRVNVQRLTSDRLLSCVHRGLYQLGPAAKLMANQLSEWRNALQRIVPWRGDWLGVHCGSLGRTDRKALKNRERALFLNGFKELDRSLYIRPNNLIGGLDTVKIRLESMGLENGAIHLKISDFEPAVKSGIPGLWNFSDLNSGYTKSTTTLQNWLNQYESLEIQEAARQSFMLGNEAIRQMIYDPLLPEEWINGTARQAFIEILKEFDNTGHSIWRTVLENAEVTT</sequence>